<dbReference type="Gene3D" id="1.10.150.20">
    <property type="entry name" value="5' to 3' exonuclease, C-terminal subdomain"/>
    <property type="match status" value="1"/>
</dbReference>
<dbReference type="HAMAP" id="MF_00203">
    <property type="entry name" value="UvrC"/>
    <property type="match status" value="1"/>
</dbReference>
<keyword evidence="4 6" id="KW-0267">Excision nuclease</keyword>
<dbReference type="GO" id="GO:0009381">
    <property type="term" value="F:excinuclease ABC activity"/>
    <property type="evidence" value="ECO:0007669"/>
    <property type="project" value="UniProtKB-UniRule"/>
</dbReference>
<dbReference type="InterPro" id="IPR050066">
    <property type="entry name" value="UvrABC_protein_C"/>
</dbReference>
<dbReference type="Pfam" id="PF22920">
    <property type="entry name" value="UvrC_RNaseH"/>
    <property type="match status" value="1"/>
</dbReference>
<dbReference type="InterPro" id="IPR047296">
    <property type="entry name" value="GIY-YIG_UvrC_Cho"/>
</dbReference>
<dbReference type="Gene3D" id="3.30.420.340">
    <property type="entry name" value="UvrC, RNAse H endonuclease domain"/>
    <property type="match status" value="1"/>
</dbReference>
<dbReference type="InterPro" id="IPR001162">
    <property type="entry name" value="UvrC_RNase_H_dom"/>
</dbReference>
<comment type="subunit">
    <text evidence="6">Interacts with UvrB in an incision complex.</text>
</comment>
<dbReference type="NCBIfam" id="TIGR00194">
    <property type="entry name" value="uvrC"/>
    <property type="match status" value="1"/>
</dbReference>
<dbReference type="PANTHER" id="PTHR30562">
    <property type="entry name" value="UVRC/OXIDOREDUCTASE"/>
    <property type="match status" value="1"/>
</dbReference>
<dbReference type="Pfam" id="PF08459">
    <property type="entry name" value="UvrC_RNaseH_dom"/>
    <property type="match status" value="1"/>
</dbReference>
<evidence type="ECO:0000256" key="2">
    <source>
        <dbReference type="ARBA" id="ARBA00022763"/>
    </source>
</evidence>
<organism evidence="10 11">
    <name type="scientific">Odinarchaeota yellowstonii (strain LCB_4)</name>
    <dbReference type="NCBI Taxonomy" id="1841599"/>
    <lineage>
        <taxon>Archaea</taxon>
        <taxon>Promethearchaeati</taxon>
        <taxon>Candidatus Odinarchaeota</taxon>
        <taxon>Candidatus Odinarchaeia</taxon>
        <taxon>Candidatus Odinarchaeales</taxon>
        <taxon>Candidatus Odinarchaeaceae</taxon>
        <taxon>Candidatus Odinarchaeum</taxon>
    </lineage>
</organism>
<dbReference type="SUPFAM" id="SSF46600">
    <property type="entry name" value="C-terminal UvrC-binding domain of UvrB"/>
    <property type="match status" value="1"/>
</dbReference>
<dbReference type="SUPFAM" id="SSF47781">
    <property type="entry name" value="RuvA domain 2-like"/>
    <property type="match status" value="1"/>
</dbReference>
<gene>
    <name evidence="6 10" type="primary">uvrC</name>
    <name evidence="10" type="ORF">OdinLCB4_000565</name>
</gene>
<evidence type="ECO:0000256" key="6">
    <source>
        <dbReference type="HAMAP-Rule" id="MF_00203"/>
    </source>
</evidence>
<dbReference type="PROSITE" id="PS50164">
    <property type="entry name" value="GIY_YIG"/>
    <property type="match status" value="1"/>
</dbReference>
<dbReference type="InterPro" id="IPR038476">
    <property type="entry name" value="UvrC_RNase_H_dom_sf"/>
</dbReference>
<dbReference type="GO" id="GO:0009380">
    <property type="term" value="C:excinuclease repair complex"/>
    <property type="evidence" value="ECO:0007669"/>
    <property type="project" value="InterPro"/>
</dbReference>
<dbReference type="InterPro" id="IPR010994">
    <property type="entry name" value="RuvA_2-like"/>
</dbReference>
<comment type="similarity">
    <text evidence="6">Belongs to the UvrC family.</text>
</comment>
<feature type="domain" description="UvrC family homology region profile" evidence="9">
    <location>
        <begin position="254"/>
        <end position="483"/>
    </location>
</feature>
<dbReference type="PANTHER" id="PTHR30562:SF1">
    <property type="entry name" value="UVRABC SYSTEM PROTEIN C"/>
    <property type="match status" value="1"/>
</dbReference>
<dbReference type="InterPro" id="IPR035901">
    <property type="entry name" value="GIY-YIG_endonuc_sf"/>
</dbReference>
<dbReference type="GO" id="GO:0006289">
    <property type="term" value="P:nucleotide-excision repair"/>
    <property type="evidence" value="ECO:0007669"/>
    <property type="project" value="UniProtKB-UniRule"/>
</dbReference>
<feature type="domain" description="UVR" evidence="7">
    <location>
        <begin position="203"/>
        <end position="238"/>
    </location>
</feature>
<dbReference type="InterPro" id="IPR001943">
    <property type="entry name" value="UVR_dom"/>
</dbReference>
<dbReference type="InterPro" id="IPR036876">
    <property type="entry name" value="UVR_dom_sf"/>
</dbReference>
<evidence type="ECO:0000256" key="1">
    <source>
        <dbReference type="ARBA" id="ARBA00022490"/>
    </source>
</evidence>
<dbReference type="InterPro" id="IPR000305">
    <property type="entry name" value="GIY-YIG_endonuc"/>
</dbReference>
<dbReference type="Pfam" id="PF01541">
    <property type="entry name" value="GIY-YIG"/>
    <property type="match status" value="1"/>
</dbReference>
<dbReference type="Proteomes" id="UP000186851">
    <property type="component" value="Chromosome"/>
</dbReference>
<accession>A0AAF0D2K5</accession>
<keyword evidence="1 6" id="KW-0963">Cytoplasm</keyword>
<dbReference type="GO" id="GO:0003677">
    <property type="term" value="F:DNA binding"/>
    <property type="evidence" value="ECO:0007669"/>
    <property type="project" value="UniProtKB-UniRule"/>
</dbReference>
<evidence type="ECO:0000259" key="7">
    <source>
        <dbReference type="PROSITE" id="PS50151"/>
    </source>
</evidence>
<evidence type="ECO:0000256" key="5">
    <source>
        <dbReference type="ARBA" id="ARBA00023204"/>
    </source>
</evidence>
<evidence type="ECO:0000313" key="10">
    <source>
        <dbReference type="EMBL" id="WEU40459.1"/>
    </source>
</evidence>
<sequence>MNENILNEIQQLPDKTGVYIFFNKNNECIYIGKAKSILKRVLQHYSSKDVKEKQLMSEVETIKFILTLNEVEALILEQRKISELEPKYNVCFKDDKSYPYIKITSEKYPRMLIVRKLKIGEDPTAEFIGPFSNIEDLKKTFNYLRSFFPLANCKNKIVENSRKRPCLQYNIKRCPGPCFQKIDPEEYSKSVKYMKMFFSGGGAELLTYLENEMKQAASRLEFEKAALMRNRLFAVRRILESRRLRPTGEGAMDFLTLLREYNQALIGVLSVSSEGIANQEYYKFRVSEFNANSEIYEALLTRLYFNTSRTPVKIIVDAADNNLISLLNQLLEFSQKNIKVTYPESNLEEEYLTLLREAALAEFKRNIMKELSDRRQLEDVIKTLAALFPNYNFNNSTLKIEAFDISNIRGAQPVGSRVVFLNGYPFKKGYRMYKIKTVKGQNDYEMLKEVLNRRLKRISSDETPDLIVVDGGRGQLNAALDVLTDHGLNIPVIGLAKEKDEVYTPLSKEPLLFPDDSGFKKTLQYIRDEAHRFAVNYHRKLRSKQLLKSAVDSIPGLSESVKKRIRLAYADLETLLEDSVEEIVKKLQVSYNLAVKIKEHLLNSK</sequence>
<dbReference type="Gene3D" id="3.40.1440.10">
    <property type="entry name" value="GIY-YIG endonuclease"/>
    <property type="match status" value="1"/>
</dbReference>
<dbReference type="GO" id="GO:0005737">
    <property type="term" value="C:cytoplasm"/>
    <property type="evidence" value="ECO:0007669"/>
    <property type="project" value="UniProtKB-SubCell"/>
</dbReference>
<evidence type="ECO:0000313" key="11">
    <source>
        <dbReference type="Proteomes" id="UP000186851"/>
    </source>
</evidence>
<dbReference type="SUPFAM" id="SSF82771">
    <property type="entry name" value="GIY-YIG endonuclease"/>
    <property type="match status" value="1"/>
</dbReference>
<keyword evidence="5 6" id="KW-0234">DNA repair</keyword>
<dbReference type="EMBL" id="CP091871">
    <property type="protein sequence ID" value="WEU40459.1"/>
    <property type="molecule type" value="Genomic_DNA"/>
</dbReference>
<evidence type="ECO:0000256" key="4">
    <source>
        <dbReference type="ARBA" id="ARBA00022881"/>
    </source>
</evidence>
<reference evidence="10" key="1">
    <citation type="journal article" date="2017" name="Nature">
        <title>Asgard archaea illuminate the origin of eukaryotic cellular complexity.</title>
        <authorList>
            <person name="Zaremba-Niedzwiedzka K."/>
            <person name="Caceres E.F."/>
            <person name="Saw J.H."/>
            <person name="Backstrom D."/>
            <person name="Juzokaite L."/>
            <person name="Vancaester E."/>
            <person name="Seitz K.W."/>
            <person name="Anantharaman K."/>
            <person name="Starnawski P."/>
            <person name="Kjeldsen K.U."/>
            <person name="Scott M.B."/>
            <person name="Nunoura T."/>
            <person name="Banfield J.F."/>
            <person name="Schramm A."/>
            <person name="Baker B.J."/>
            <person name="Spang A."/>
            <person name="Ettema T.J.G."/>
        </authorList>
    </citation>
    <scope>NUCLEOTIDE SEQUENCE</scope>
    <source>
        <strain evidence="10">LCB_4</strain>
    </source>
</reference>
<keyword evidence="6" id="KW-0742">SOS response</keyword>
<dbReference type="Gene3D" id="4.10.860.10">
    <property type="entry name" value="UVR domain"/>
    <property type="match status" value="1"/>
</dbReference>
<dbReference type="KEGG" id="oyw:OdinLCB4_000565"/>
<dbReference type="CDD" id="cd10434">
    <property type="entry name" value="GIY-YIG_UvrC_Cho"/>
    <property type="match status" value="1"/>
</dbReference>
<evidence type="ECO:0000256" key="3">
    <source>
        <dbReference type="ARBA" id="ARBA00022769"/>
    </source>
</evidence>
<comment type="subcellular location">
    <subcellularLocation>
        <location evidence="6">Cytoplasm</location>
    </subcellularLocation>
</comment>
<protein>
    <recommendedName>
        <fullName evidence="6">UvrABC system protein C</fullName>
        <shortName evidence="6">Protein UvrC</shortName>
    </recommendedName>
    <alternativeName>
        <fullName evidence="6">Excinuclease ABC subunit C</fullName>
    </alternativeName>
</protein>
<dbReference type="GO" id="GO:0009432">
    <property type="term" value="P:SOS response"/>
    <property type="evidence" value="ECO:0007669"/>
    <property type="project" value="UniProtKB-UniRule"/>
</dbReference>
<feature type="domain" description="GIY-YIG" evidence="8">
    <location>
        <begin position="14"/>
        <end position="90"/>
    </location>
</feature>
<name>A0AAF0D2K5_ODILC</name>
<comment type="function">
    <text evidence="6">The UvrABC repair system catalyzes the recognition and processing of DNA lesions. UvrC both incises the 5' and 3' sides of the lesion. The N-terminal half is responsible for the 3' incision and the C-terminal half is responsible for the 5' incision.</text>
</comment>
<reference evidence="10" key="2">
    <citation type="journal article" date="2022" name="Nat. Microbiol.">
        <title>A closed Candidatus Odinarchaeum chromosome exposes Asgard archaeal viruses.</title>
        <authorList>
            <person name="Tamarit D."/>
            <person name="Caceres E.F."/>
            <person name="Krupovic M."/>
            <person name="Nijland R."/>
            <person name="Eme L."/>
            <person name="Robinson N.P."/>
            <person name="Ettema T.J.G."/>
        </authorList>
    </citation>
    <scope>NUCLEOTIDE SEQUENCE</scope>
    <source>
        <strain evidence="10">LCB_4</strain>
    </source>
</reference>
<evidence type="ECO:0000259" key="9">
    <source>
        <dbReference type="PROSITE" id="PS50165"/>
    </source>
</evidence>
<dbReference type="PROSITE" id="PS50151">
    <property type="entry name" value="UVR"/>
    <property type="match status" value="1"/>
</dbReference>
<dbReference type="PROSITE" id="PS50165">
    <property type="entry name" value="UVRC"/>
    <property type="match status" value="1"/>
</dbReference>
<dbReference type="Pfam" id="PF02151">
    <property type="entry name" value="UVR"/>
    <property type="match status" value="1"/>
</dbReference>
<dbReference type="InterPro" id="IPR004791">
    <property type="entry name" value="UvrC"/>
</dbReference>
<dbReference type="SMART" id="SM00465">
    <property type="entry name" value="GIYc"/>
    <property type="match status" value="1"/>
</dbReference>
<dbReference type="AlphaFoldDB" id="A0AAF0D2K5"/>
<proteinExistence type="inferred from homology"/>
<dbReference type="FunFam" id="3.40.1440.10:FF:000001">
    <property type="entry name" value="UvrABC system protein C"/>
    <property type="match status" value="1"/>
</dbReference>
<keyword evidence="2 6" id="KW-0227">DNA damage</keyword>
<evidence type="ECO:0000259" key="8">
    <source>
        <dbReference type="PROSITE" id="PS50164"/>
    </source>
</evidence>
<keyword evidence="3 6" id="KW-0228">DNA excision</keyword>